<dbReference type="OrthoDB" id="2688393at2759"/>
<sequence>MPTPVHEVFMERLSELLQGKLSGLIRWSDGMFKLSSNTTRFLQRGQITTVPNLALKFQSLNPSTEWQELFIVEVSHSQLLGDVTQKVKKYSQELPHLVSILVVKFYESHKYAKPQYRYAEPINMQYWYNLQKDNNIKYGPLRTADGVTWAAYIQRVVPNIDVGQLYPTQAQKDEFNDVFNCVITRSILEMENIMRSTPQTVASLEAKIAAAQIAALEVATQDLIANCTGCPPQSGTHSCTPTTTLPTPHLHPQLIWHIDIFRIIIMPPEAVLRQLGEGVFFTPKKKFKEKNGTCTNRTCPACGKLLKTLQGNTQDNLNPDPEMQASSLCHPHSLHFNLDDDDDDDERVVEQNENAGKAIRKGVGQKSLDRLLAIPELSQRLGLIETPYKPLHLCWAIQHMQQTYNRDDHIFDEMWTGNGGICIGSSTSQQTKLS</sequence>
<dbReference type="RefSeq" id="XP_007312069.1">
    <property type="nucleotide sequence ID" value="XM_007312007.1"/>
</dbReference>
<gene>
    <name evidence="1" type="ORF">SERLADRAFT_404473</name>
</gene>
<proteinExistence type="predicted"/>
<reference evidence="1" key="1">
    <citation type="submission" date="2011-04" db="EMBL/GenBank/DDBJ databases">
        <title>Evolution of plant cell wall degrading machinery underlies the functional diversity of forest fungi.</title>
        <authorList>
            <consortium name="US DOE Joint Genome Institute (JGI-PGF)"/>
            <person name="Eastwood D.C."/>
            <person name="Floudas D."/>
            <person name="Binder M."/>
            <person name="Majcherczyk A."/>
            <person name="Schneider P."/>
            <person name="Aerts A."/>
            <person name="Asiegbu F.O."/>
            <person name="Baker S.E."/>
            <person name="Barry K."/>
            <person name="Bendiksby M."/>
            <person name="Blumentritt M."/>
            <person name="Coutinho P.M."/>
            <person name="Cullen D."/>
            <person name="Cullen D."/>
            <person name="Gathman A."/>
            <person name="Goodell B."/>
            <person name="Henrissat B."/>
            <person name="Ihrmark K."/>
            <person name="Kauserud H."/>
            <person name="Kohler A."/>
            <person name="LaButti K."/>
            <person name="Lapidus A."/>
            <person name="Lavin J.L."/>
            <person name="Lee Y.-H."/>
            <person name="Lindquist E."/>
            <person name="Lilly W."/>
            <person name="Lucas S."/>
            <person name="Morin E."/>
            <person name="Murat C."/>
            <person name="Oguiza J.A."/>
            <person name="Park J."/>
            <person name="Pisabarro A.G."/>
            <person name="Riley R."/>
            <person name="Rosling A."/>
            <person name="Salamov A."/>
            <person name="Schmidt O."/>
            <person name="Schmutz J."/>
            <person name="Skrede I."/>
            <person name="Stenlid J."/>
            <person name="Wiebenga A."/>
            <person name="Xie X."/>
            <person name="Kues U."/>
            <person name="Hibbett D.S."/>
            <person name="Hoffmeister D."/>
            <person name="Hogberg N."/>
            <person name="Martin F."/>
            <person name="Grigoriev I.V."/>
            <person name="Watkinson S.C."/>
        </authorList>
    </citation>
    <scope>NUCLEOTIDE SEQUENCE</scope>
    <source>
        <strain evidence="1">S7.9</strain>
    </source>
</reference>
<accession>F8NDA1</accession>
<dbReference type="AlphaFoldDB" id="F8NDA1"/>
<dbReference type="EMBL" id="GL945428">
    <property type="protein sequence ID" value="EGO30185.1"/>
    <property type="molecule type" value="Genomic_DNA"/>
</dbReference>
<name>F8NDA1_SERL9</name>
<evidence type="ECO:0000313" key="1">
    <source>
        <dbReference type="EMBL" id="EGO30185.1"/>
    </source>
</evidence>
<dbReference type="HOGENOM" id="CLU_021992_0_0_1"/>
<dbReference type="Proteomes" id="UP000008064">
    <property type="component" value="Unassembled WGS sequence"/>
</dbReference>
<dbReference type="GeneID" id="18812339"/>
<organism>
    <name type="scientific">Serpula lacrymans var. lacrymans (strain S7.9)</name>
    <name type="common">Dry rot fungus</name>
    <dbReference type="NCBI Taxonomy" id="578457"/>
    <lineage>
        <taxon>Eukaryota</taxon>
        <taxon>Fungi</taxon>
        <taxon>Dikarya</taxon>
        <taxon>Basidiomycota</taxon>
        <taxon>Agaricomycotina</taxon>
        <taxon>Agaricomycetes</taxon>
        <taxon>Agaricomycetidae</taxon>
        <taxon>Boletales</taxon>
        <taxon>Coniophorineae</taxon>
        <taxon>Serpulaceae</taxon>
        <taxon>Serpula</taxon>
    </lineage>
</organism>
<dbReference type="KEGG" id="sla:SERLADRAFT_404473"/>
<protein>
    <submittedName>
        <fullName evidence="1">Uncharacterized protein</fullName>
    </submittedName>
</protein>